<feature type="chain" id="PRO_5036446198" description="VWFA domain-containing protein" evidence="2">
    <location>
        <begin position="22"/>
        <end position="671"/>
    </location>
</feature>
<feature type="domain" description="VWFA" evidence="3">
    <location>
        <begin position="30"/>
        <end position="195"/>
    </location>
</feature>
<dbReference type="AlphaFoldDB" id="A0A8W8JBK8"/>
<dbReference type="CDD" id="cd00198">
    <property type="entry name" value="vWFA"/>
    <property type="match status" value="1"/>
</dbReference>
<reference evidence="4" key="1">
    <citation type="submission" date="2022-08" db="UniProtKB">
        <authorList>
            <consortium name="EnsemblMetazoa"/>
        </authorList>
    </citation>
    <scope>IDENTIFICATION</scope>
    <source>
        <strain evidence="4">05x7-T-G4-1.051#20</strain>
    </source>
</reference>
<dbReference type="SUPFAM" id="SSF53300">
    <property type="entry name" value="vWA-like"/>
    <property type="match status" value="1"/>
</dbReference>
<name>A0A8W8JBK8_MAGGI</name>
<keyword evidence="5" id="KW-1185">Reference proteome</keyword>
<accession>A0A8W8JBK8</accession>
<dbReference type="Proteomes" id="UP000005408">
    <property type="component" value="Unassembled WGS sequence"/>
</dbReference>
<dbReference type="Gene3D" id="3.40.50.410">
    <property type="entry name" value="von Willebrand factor, type A domain"/>
    <property type="match status" value="1"/>
</dbReference>
<dbReference type="EnsemblMetazoa" id="G17599.1">
    <property type="protein sequence ID" value="G17599.1:cds"/>
    <property type="gene ID" value="G17599"/>
</dbReference>
<keyword evidence="1" id="KW-1133">Transmembrane helix</keyword>
<dbReference type="GO" id="GO:0005509">
    <property type="term" value="F:calcium ion binding"/>
    <property type="evidence" value="ECO:0007669"/>
    <property type="project" value="InterPro"/>
</dbReference>
<evidence type="ECO:0000259" key="3">
    <source>
        <dbReference type="PROSITE" id="PS50234"/>
    </source>
</evidence>
<evidence type="ECO:0000256" key="2">
    <source>
        <dbReference type="SAM" id="SignalP"/>
    </source>
</evidence>
<dbReference type="PANTHER" id="PTHR24020:SF84">
    <property type="entry name" value="VWFA DOMAIN-CONTAINING PROTEIN"/>
    <property type="match status" value="1"/>
</dbReference>
<dbReference type="InterPro" id="IPR050525">
    <property type="entry name" value="ECM_Assembly_Org"/>
</dbReference>
<evidence type="ECO:0000313" key="4">
    <source>
        <dbReference type="EnsemblMetazoa" id="G17599.1:cds"/>
    </source>
</evidence>
<dbReference type="Pfam" id="PF00092">
    <property type="entry name" value="VWA"/>
    <property type="match status" value="1"/>
</dbReference>
<dbReference type="GO" id="GO:0016020">
    <property type="term" value="C:membrane"/>
    <property type="evidence" value="ECO:0007669"/>
    <property type="project" value="InterPro"/>
</dbReference>
<proteinExistence type="predicted"/>
<evidence type="ECO:0000313" key="5">
    <source>
        <dbReference type="Proteomes" id="UP000005408"/>
    </source>
</evidence>
<organism evidence="4 5">
    <name type="scientific">Magallana gigas</name>
    <name type="common">Pacific oyster</name>
    <name type="synonym">Crassostrea gigas</name>
    <dbReference type="NCBI Taxonomy" id="29159"/>
    <lineage>
        <taxon>Eukaryota</taxon>
        <taxon>Metazoa</taxon>
        <taxon>Spiralia</taxon>
        <taxon>Lophotrochozoa</taxon>
        <taxon>Mollusca</taxon>
        <taxon>Bivalvia</taxon>
        <taxon>Autobranchia</taxon>
        <taxon>Pteriomorphia</taxon>
        <taxon>Ostreida</taxon>
        <taxon>Ostreoidea</taxon>
        <taxon>Ostreidae</taxon>
        <taxon>Magallana</taxon>
    </lineage>
</organism>
<dbReference type="InterPro" id="IPR015919">
    <property type="entry name" value="Cadherin-like_sf"/>
</dbReference>
<keyword evidence="2" id="KW-0732">Signal</keyword>
<dbReference type="InterPro" id="IPR036465">
    <property type="entry name" value="vWFA_dom_sf"/>
</dbReference>
<feature type="transmembrane region" description="Helical" evidence="1">
    <location>
        <begin position="553"/>
        <end position="577"/>
    </location>
</feature>
<dbReference type="SMART" id="SM00327">
    <property type="entry name" value="VWA"/>
    <property type="match status" value="1"/>
</dbReference>
<dbReference type="PROSITE" id="PS50234">
    <property type="entry name" value="VWFA"/>
    <property type="match status" value="1"/>
</dbReference>
<evidence type="ECO:0000256" key="1">
    <source>
        <dbReference type="SAM" id="Phobius"/>
    </source>
</evidence>
<sequence length="671" mass="72716">MDGHYRFTAVIIFMLIASTYGSCGIHQMLDVVVLYDISSSLTSNDFDDQKTFIYNLGFQLYLHPDHTNIAGIGVDDSAHFGWGLRDYMTTTDLWFGMQTVNQIGGGSDLSPGMDMAWNNILSSKTRSGSTRWLLVVTSTTVMSSTTSLDAMKAAGVKVGFVSTQPATSYTSLASDSRYVFGGAAFSSLVSSLQTIVVSMFCPPYVGYYLMPETTGPSAYNIHCCGALISFEYKAATFGSFVLQIWRAEYLAYQKTITASVGYQSYTFSPKVAIAAGDVLGWYSTGVNPIGIAANCSGELCQKEIRQVTDMGSLAVGDHYAWSTAYAMADTAFAIKFKLVNGTVPAFSGGDAPVSISESLSFGSSVAVASLTDDLGEALTWSDLGSPYFEYNQTTGLISLMTTLPVTGVETPYFLSLSVTDSCFNTASVAINITTVVVPLAINNLPTEVKLGDDVSSETLLIVINATDPAADSISCMLTSILPETTNFKVDDYLNGTAGVFLNADAELDSKTTEEYKIFVTCTGTSSVESFLTIRILDKSVTTPYTVSEIKNSAIIATSVLLPVVFLVLAVLALVVFARRKRRNSSQNTTEQKYLPSVDKLVHESTKENKDIPHVCDSNKDSVYDTIQGDDGYPKSPPFRKIWNLPYTKYPDAHSLSKEDENTSNIYFDILE</sequence>
<dbReference type="InterPro" id="IPR002035">
    <property type="entry name" value="VWF_A"/>
</dbReference>
<dbReference type="SUPFAM" id="SSF49313">
    <property type="entry name" value="Cadherin-like"/>
    <property type="match status" value="1"/>
</dbReference>
<feature type="signal peptide" evidence="2">
    <location>
        <begin position="1"/>
        <end position="21"/>
    </location>
</feature>
<keyword evidence="1" id="KW-0472">Membrane</keyword>
<keyword evidence="1" id="KW-0812">Transmembrane</keyword>
<dbReference type="PANTHER" id="PTHR24020">
    <property type="entry name" value="COLLAGEN ALPHA"/>
    <property type="match status" value="1"/>
</dbReference>
<protein>
    <recommendedName>
        <fullName evidence="3">VWFA domain-containing protein</fullName>
    </recommendedName>
</protein>